<keyword evidence="4 5" id="KW-0472">Membrane</keyword>
<dbReference type="Proteomes" id="UP000761574">
    <property type="component" value="Unassembled WGS sequence"/>
</dbReference>
<accession>A0ABQ4PKJ5</accession>
<evidence type="ECO:0000256" key="3">
    <source>
        <dbReference type="ARBA" id="ARBA00022989"/>
    </source>
</evidence>
<comment type="subcellular location">
    <subcellularLocation>
        <location evidence="1">Membrane</location>
    </subcellularLocation>
</comment>
<evidence type="ECO:0000256" key="2">
    <source>
        <dbReference type="ARBA" id="ARBA00022692"/>
    </source>
</evidence>
<keyword evidence="2 5" id="KW-0812">Transmembrane</keyword>
<feature type="transmembrane region" description="Helical" evidence="5">
    <location>
        <begin position="6"/>
        <end position="25"/>
    </location>
</feature>
<organism evidence="6 7">
    <name type="scientific">Shewanella algidipiscicola</name>
    <dbReference type="NCBI Taxonomy" id="614070"/>
    <lineage>
        <taxon>Bacteria</taxon>
        <taxon>Pseudomonadati</taxon>
        <taxon>Pseudomonadota</taxon>
        <taxon>Gammaproteobacteria</taxon>
        <taxon>Alteromonadales</taxon>
        <taxon>Shewanellaceae</taxon>
        <taxon>Shewanella</taxon>
    </lineage>
</organism>
<feature type="transmembrane region" description="Helical" evidence="5">
    <location>
        <begin position="107"/>
        <end position="130"/>
    </location>
</feature>
<dbReference type="Pfam" id="PF01124">
    <property type="entry name" value="MAPEG"/>
    <property type="match status" value="1"/>
</dbReference>
<dbReference type="RefSeq" id="WP_119978897.1">
    <property type="nucleotide sequence ID" value="NZ_BPFB01000027.1"/>
</dbReference>
<dbReference type="SUPFAM" id="SSF161084">
    <property type="entry name" value="MAPEG domain-like"/>
    <property type="match status" value="1"/>
</dbReference>
<evidence type="ECO:0000256" key="1">
    <source>
        <dbReference type="ARBA" id="ARBA00004370"/>
    </source>
</evidence>
<comment type="caution">
    <text evidence="6">The sequence shown here is derived from an EMBL/GenBank/DDBJ whole genome shotgun (WGS) entry which is preliminary data.</text>
</comment>
<keyword evidence="7" id="KW-1185">Reference proteome</keyword>
<reference evidence="6 7" key="1">
    <citation type="submission" date="2021-05" db="EMBL/GenBank/DDBJ databases">
        <title>Molecular characterization for Shewanella algae harboring chromosomal blaOXA-55-like strains isolated from clinical and environment sample.</title>
        <authorList>
            <person name="Ohama Y."/>
            <person name="Aoki K."/>
            <person name="Harada S."/>
            <person name="Moriya K."/>
            <person name="Ishii Y."/>
            <person name="Tateda K."/>
        </authorList>
    </citation>
    <scope>NUCLEOTIDE SEQUENCE [LARGE SCALE GENOMIC DNA]</scope>
    <source>
        <strain evidence="6 7">LMG 23746</strain>
    </source>
</reference>
<name>A0ABQ4PKJ5_9GAMM</name>
<dbReference type="PANTHER" id="PTHR35814:SF1">
    <property type="entry name" value="GLUTATHIONE S-TRANSFERASE-RELATED"/>
    <property type="match status" value="1"/>
</dbReference>
<evidence type="ECO:0000313" key="7">
    <source>
        <dbReference type="Proteomes" id="UP000761574"/>
    </source>
</evidence>
<dbReference type="EMBL" id="BPFB01000027">
    <property type="protein sequence ID" value="GIU48151.1"/>
    <property type="molecule type" value="Genomic_DNA"/>
</dbReference>
<evidence type="ECO:0000256" key="5">
    <source>
        <dbReference type="SAM" id="Phobius"/>
    </source>
</evidence>
<keyword evidence="3 5" id="KW-1133">Transmembrane helix</keyword>
<dbReference type="PANTHER" id="PTHR35814">
    <property type="match status" value="1"/>
</dbReference>
<feature type="transmembrane region" description="Helical" evidence="5">
    <location>
        <begin position="76"/>
        <end position="95"/>
    </location>
</feature>
<dbReference type="InterPro" id="IPR001129">
    <property type="entry name" value="Membr-assoc_MAPEG"/>
</dbReference>
<dbReference type="Gene3D" id="1.20.120.550">
    <property type="entry name" value="Membrane associated eicosanoid/glutathione metabolism-like domain"/>
    <property type="match status" value="1"/>
</dbReference>
<dbReference type="InterPro" id="IPR023352">
    <property type="entry name" value="MAPEG-like_dom_sf"/>
</dbReference>
<protein>
    <submittedName>
        <fullName evidence="6">Glutathione S-transferase</fullName>
    </submittedName>
</protein>
<proteinExistence type="predicted"/>
<gene>
    <name evidence="6" type="ORF">TUM4630_23800</name>
</gene>
<sequence>MSVTVSSLYIGLTAIMAVYFALRVVKLRRRLKVGLGVDDQPTLRLANRVHGNLIEHAPMALILLLVAELNGLPHGYLHLLGLIWLLARVLHALGLTLGQGGYHVGRFWGVLLTWIVILTLSVVNIGYFIIGA</sequence>
<evidence type="ECO:0000313" key="6">
    <source>
        <dbReference type="EMBL" id="GIU48151.1"/>
    </source>
</evidence>
<evidence type="ECO:0000256" key="4">
    <source>
        <dbReference type="ARBA" id="ARBA00023136"/>
    </source>
</evidence>